<comment type="similarity">
    <text evidence="2 5">Belongs to the cyclophilin-type PPIase family.</text>
</comment>
<comment type="catalytic activity">
    <reaction evidence="1 5">
        <text>[protein]-peptidylproline (omega=180) = [protein]-peptidylproline (omega=0)</text>
        <dbReference type="Rhea" id="RHEA:16237"/>
        <dbReference type="Rhea" id="RHEA-COMP:10747"/>
        <dbReference type="Rhea" id="RHEA-COMP:10748"/>
        <dbReference type="ChEBI" id="CHEBI:83833"/>
        <dbReference type="ChEBI" id="CHEBI:83834"/>
        <dbReference type="EC" id="5.2.1.8"/>
    </reaction>
</comment>
<feature type="domain" description="PPIase cyclophilin-type" evidence="6">
    <location>
        <begin position="81"/>
        <end position="238"/>
    </location>
</feature>
<evidence type="ECO:0000256" key="3">
    <source>
        <dbReference type="ARBA" id="ARBA00023110"/>
    </source>
</evidence>
<evidence type="ECO:0000256" key="1">
    <source>
        <dbReference type="ARBA" id="ARBA00000971"/>
    </source>
</evidence>
<accession>A0AAW1R3X1</accession>
<dbReference type="SUPFAM" id="SSF50891">
    <property type="entry name" value="Cyclophilin-like"/>
    <property type="match status" value="1"/>
</dbReference>
<dbReference type="GO" id="GO:0003755">
    <property type="term" value="F:peptidyl-prolyl cis-trans isomerase activity"/>
    <property type="evidence" value="ECO:0007669"/>
    <property type="project" value="UniProtKB-UniRule"/>
</dbReference>
<dbReference type="InterPro" id="IPR020892">
    <property type="entry name" value="Cyclophilin-type_PPIase_CS"/>
</dbReference>
<dbReference type="PANTHER" id="PTHR11071">
    <property type="entry name" value="PEPTIDYL-PROLYL CIS-TRANS ISOMERASE"/>
    <property type="match status" value="1"/>
</dbReference>
<dbReference type="EMBL" id="JALJOS010000016">
    <property type="protein sequence ID" value="KAK9828218.1"/>
    <property type="molecule type" value="Genomic_DNA"/>
</dbReference>
<dbReference type="PROSITE" id="PS50072">
    <property type="entry name" value="CSA_PPIASE_2"/>
    <property type="match status" value="1"/>
</dbReference>
<evidence type="ECO:0000259" key="6">
    <source>
        <dbReference type="PROSITE" id="PS50072"/>
    </source>
</evidence>
<evidence type="ECO:0000256" key="5">
    <source>
        <dbReference type="RuleBase" id="RU363019"/>
    </source>
</evidence>
<evidence type="ECO:0000313" key="8">
    <source>
        <dbReference type="Proteomes" id="UP001438707"/>
    </source>
</evidence>
<dbReference type="GO" id="GO:0016018">
    <property type="term" value="F:cyclosporin A binding"/>
    <property type="evidence" value="ECO:0007669"/>
    <property type="project" value="TreeGrafter"/>
</dbReference>
<name>A0AAW1R3X1_9CHLO</name>
<dbReference type="GO" id="GO:0006457">
    <property type="term" value="P:protein folding"/>
    <property type="evidence" value="ECO:0007669"/>
    <property type="project" value="InterPro"/>
</dbReference>
<gene>
    <name evidence="7" type="ORF">WJX74_003885</name>
</gene>
<organism evidence="7 8">
    <name type="scientific">Apatococcus lobatus</name>
    <dbReference type="NCBI Taxonomy" id="904363"/>
    <lineage>
        <taxon>Eukaryota</taxon>
        <taxon>Viridiplantae</taxon>
        <taxon>Chlorophyta</taxon>
        <taxon>core chlorophytes</taxon>
        <taxon>Trebouxiophyceae</taxon>
        <taxon>Chlorellales</taxon>
        <taxon>Chlorellaceae</taxon>
        <taxon>Apatococcus</taxon>
    </lineage>
</organism>
<keyword evidence="4 5" id="KW-0413">Isomerase</keyword>
<dbReference type="Pfam" id="PF00160">
    <property type="entry name" value="Pro_isomerase"/>
    <property type="match status" value="1"/>
</dbReference>
<reference evidence="7 8" key="1">
    <citation type="journal article" date="2024" name="Nat. Commun.">
        <title>Phylogenomics reveals the evolutionary origins of lichenization in chlorophyte algae.</title>
        <authorList>
            <person name="Puginier C."/>
            <person name="Libourel C."/>
            <person name="Otte J."/>
            <person name="Skaloud P."/>
            <person name="Haon M."/>
            <person name="Grisel S."/>
            <person name="Petersen M."/>
            <person name="Berrin J.G."/>
            <person name="Delaux P.M."/>
            <person name="Dal Grande F."/>
            <person name="Keller J."/>
        </authorList>
    </citation>
    <scope>NUCLEOTIDE SEQUENCE [LARGE SCALE GENOMIC DNA]</scope>
    <source>
        <strain evidence="7 8">SAG 2145</strain>
    </source>
</reference>
<dbReference type="AlphaFoldDB" id="A0AAW1R3X1"/>
<dbReference type="Proteomes" id="UP001438707">
    <property type="component" value="Unassembled WGS sequence"/>
</dbReference>
<dbReference type="PRINTS" id="PR00153">
    <property type="entry name" value="CSAPPISMRASE"/>
</dbReference>
<proteinExistence type="inferred from homology"/>
<comment type="function">
    <text evidence="5">PPIases accelerate the folding of proteins. It catalyzes the cis-trans isomerization of proline imidic peptide bonds in oligopeptides.</text>
</comment>
<comment type="caution">
    <text evidence="7">The sequence shown here is derived from an EMBL/GenBank/DDBJ whole genome shotgun (WGS) entry which is preliminary data.</text>
</comment>
<dbReference type="EC" id="5.2.1.8" evidence="5"/>
<keyword evidence="8" id="KW-1185">Reference proteome</keyword>
<evidence type="ECO:0000256" key="2">
    <source>
        <dbReference type="ARBA" id="ARBA00007365"/>
    </source>
</evidence>
<evidence type="ECO:0000256" key="4">
    <source>
        <dbReference type="ARBA" id="ARBA00023235"/>
    </source>
</evidence>
<dbReference type="InterPro" id="IPR002130">
    <property type="entry name" value="Cyclophilin-type_PPIase_dom"/>
</dbReference>
<evidence type="ECO:0000313" key="7">
    <source>
        <dbReference type="EMBL" id="KAK9828218.1"/>
    </source>
</evidence>
<dbReference type="GO" id="GO:0005737">
    <property type="term" value="C:cytoplasm"/>
    <property type="evidence" value="ECO:0007669"/>
    <property type="project" value="TreeGrafter"/>
</dbReference>
<keyword evidence="3 5" id="KW-0697">Rotamase</keyword>
<dbReference type="InterPro" id="IPR029000">
    <property type="entry name" value="Cyclophilin-like_dom_sf"/>
</dbReference>
<dbReference type="FunFam" id="2.40.100.10:FF:000025">
    <property type="entry name" value="Peptidyl-prolyl cis-trans isomerase CYP19-2"/>
    <property type="match status" value="1"/>
</dbReference>
<dbReference type="PANTHER" id="PTHR11071:SF561">
    <property type="entry name" value="PEPTIDYL-PROLYL CIS-TRANS ISOMERASE D-RELATED"/>
    <property type="match status" value="1"/>
</dbReference>
<sequence>MRSVFVQVDIGDPVIFNRQHKAFAVSQEFYTQIGQKSLGLSGPLPELNTEYVDLLKAAYEANPAWSNKGPFQAQPPSSLTAGKLIIRLLEDKAPKAAENFRCLCSGEKGIGKSSKKLLHYKGCNFHRIVKGFVCQGGDIVQGDGSGGDSIYGGKFNDDKAALKLKHGSIGAVSMANSGKNSNTSQFFVTLAPASKCDGKHVVFGEVTEGLDVLQRIDEEAASADGIPRVPVVISDCGIVK</sequence>
<dbReference type="PROSITE" id="PS00170">
    <property type="entry name" value="CSA_PPIASE_1"/>
    <property type="match status" value="1"/>
</dbReference>
<protein>
    <recommendedName>
        <fullName evidence="5">Peptidyl-prolyl cis-trans isomerase</fullName>
        <shortName evidence="5">PPIase</shortName>
        <ecNumber evidence="5">5.2.1.8</ecNumber>
    </recommendedName>
</protein>
<dbReference type="Gene3D" id="2.40.100.10">
    <property type="entry name" value="Cyclophilin-like"/>
    <property type="match status" value="1"/>
</dbReference>